<evidence type="ECO:0000313" key="8">
    <source>
        <dbReference type="EMBL" id="MIC88972.1"/>
    </source>
</evidence>
<dbReference type="SUPFAM" id="SSF53474">
    <property type="entry name" value="alpha/beta-Hydrolases"/>
    <property type="match status" value="1"/>
</dbReference>
<sequence>MHGNDVVLFCSLLLLFCCEMVSGKEGVVFLAQGRIQGTLQLSENKEEFYAYYGIPYAQPPVKKLRFKDPIKHPGWEEGLRMGKTRPPACPQWDKEDVIGDENCLYLNVFTSRLRPAQLRPDDPLLPVMVYIHGGGFFRGGMNIYGPEKLMDDQKVVVFIQYRLGALGFLSTEDETFPGNYGMMDIIMALKWVQENIVKFGGDKDRVTVFGNSAGGSAVSMLITSPLAKGLFSAAIVQSGSALCDWTIEENPSKFATSMAEALDCPHENRTAMFECIRKKRVKDIVEQQTRIQKKYFLSVMKPVIDKDWRSNPFLPAHPREMYERNQIHPVPLIAGVTTDEGLGPLQWFLIRQHTLLRNGSRFDHDYMPKMIKDMVDDRYDARTLWDVSKSIYFRDVSFDQEEEIIPPLVELIGDAMFHYCVDELLRLHSSKVPGKTYAYVFGIRNYATYDDPMNNELKEIASRTSLFNRAVKHADELPYLFTMNSSSTVIPLSSKADFSMAKLWSNFAIYGEPTPDSSSKTKIAHWPPYSQKKQIFYHLQQVFSIFPSGFRHRELATWRHLLSEAEEAAEEIRLAELNKDPFQPYRAVMWAMIAAAGFLMLVVLVLAGILVGTGKKQSESIKPL</sequence>
<keyword evidence="2" id="KW-0719">Serine esterase</keyword>
<dbReference type="InterPro" id="IPR019826">
    <property type="entry name" value="Carboxylesterase_B_AS"/>
</dbReference>
<protein>
    <recommendedName>
        <fullName evidence="5">Carboxylic ester hydrolase</fullName>
        <ecNumber evidence="5">3.1.1.-</ecNumber>
    </recommendedName>
</protein>
<keyword evidence="6" id="KW-0472">Membrane</keyword>
<keyword evidence="4" id="KW-0325">Glycoprotein</keyword>
<evidence type="ECO:0000259" key="7">
    <source>
        <dbReference type="Pfam" id="PF00135"/>
    </source>
</evidence>
<dbReference type="PROSITE" id="PS00122">
    <property type="entry name" value="CARBOXYLESTERASE_B_1"/>
    <property type="match status" value="1"/>
</dbReference>
<dbReference type="Pfam" id="PF00135">
    <property type="entry name" value="COesterase"/>
    <property type="match status" value="1"/>
</dbReference>
<dbReference type="GO" id="GO:0052689">
    <property type="term" value="F:carboxylic ester hydrolase activity"/>
    <property type="evidence" value="ECO:0007669"/>
    <property type="project" value="UniProtKB-KW"/>
</dbReference>
<keyword evidence="5" id="KW-0732">Signal</keyword>
<name>A0A4D5R9V7_SCOVI</name>
<dbReference type="PANTHER" id="PTHR43903">
    <property type="entry name" value="NEUROLIGIN"/>
    <property type="match status" value="1"/>
</dbReference>
<evidence type="ECO:0000256" key="6">
    <source>
        <dbReference type="SAM" id="Phobius"/>
    </source>
</evidence>
<dbReference type="InterPro" id="IPR029058">
    <property type="entry name" value="AB_hydrolase_fold"/>
</dbReference>
<keyword evidence="6" id="KW-1133">Transmembrane helix</keyword>
<proteinExistence type="inferred from homology"/>
<dbReference type="EC" id="3.1.1.-" evidence="5"/>
<organism evidence="8">
    <name type="scientific">Scolopendra viridis</name>
    <name type="common">Giant centipede</name>
    <dbReference type="NCBI Taxonomy" id="118503"/>
    <lineage>
        <taxon>Eukaryota</taxon>
        <taxon>Metazoa</taxon>
        <taxon>Ecdysozoa</taxon>
        <taxon>Arthropoda</taxon>
        <taxon>Myriapoda</taxon>
        <taxon>Chilopoda</taxon>
        <taxon>Pleurostigmophora</taxon>
        <taxon>Scolopendromorpha</taxon>
        <taxon>Scolopendridae</taxon>
        <taxon>Scolopendra</taxon>
    </lineage>
</organism>
<evidence type="ECO:0000256" key="3">
    <source>
        <dbReference type="ARBA" id="ARBA00022801"/>
    </source>
</evidence>
<feature type="domain" description="Carboxylesterase type B" evidence="7">
    <location>
        <begin position="26"/>
        <end position="542"/>
    </location>
</feature>
<accession>A0A4D5R9V7</accession>
<comment type="similarity">
    <text evidence="1 5">Belongs to the type-B carboxylesterase/lipase family.</text>
</comment>
<keyword evidence="3 5" id="KW-0378">Hydrolase</keyword>
<evidence type="ECO:0000256" key="1">
    <source>
        <dbReference type="ARBA" id="ARBA00005964"/>
    </source>
</evidence>
<reference evidence="8" key="1">
    <citation type="journal article" date="2018" name="Toxicon">
        <title>Venom-gland transcriptomics and venom proteomics of the giant Florida blue centipede, Scolopendra viridis.</title>
        <authorList>
            <person name="Ward M.J."/>
            <person name="Rokyta D.R."/>
        </authorList>
    </citation>
    <scope>NUCLEOTIDE SEQUENCE</scope>
    <source>
        <tissue evidence="8">Venom gland</tissue>
    </source>
</reference>
<feature type="transmembrane region" description="Helical" evidence="6">
    <location>
        <begin position="587"/>
        <end position="612"/>
    </location>
</feature>
<dbReference type="Gene3D" id="3.40.50.1820">
    <property type="entry name" value="alpha/beta hydrolase"/>
    <property type="match status" value="1"/>
</dbReference>
<dbReference type="InterPro" id="IPR002018">
    <property type="entry name" value="CarbesteraseB"/>
</dbReference>
<dbReference type="InterPro" id="IPR051093">
    <property type="entry name" value="Neuroligin/BSAL"/>
</dbReference>
<feature type="signal peptide" evidence="5">
    <location>
        <begin position="1"/>
        <end position="23"/>
    </location>
</feature>
<dbReference type="EMBL" id="GGNE01000431">
    <property type="protein sequence ID" value="MIC88972.1"/>
    <property type="molecule type" value="Transcribed_RNA"/>
</dbReference>
<evidence type="ECO:0000256" key="2">
    <source>
        <dbReference type="ARBA" id="ARBA00022487"/>
    </source>
</evidence>
<keyword evidence="6" id="KW-0812">Transmembrane</keyword>
<evidence type="ECO:0000256" key="5">
    <source>
        <dbReference type="RuleBase" id="RU361235"/>
    </source>
</evidence>
<evidence type="ECO:0000256" key="4">
    <source>
        <dbReference type="ARBA" id="ARBA00023180"/>
    </source>
</evidence>
<feature type="chain" id="PRO_5019882396" description="Carboxylic ester hydrolase" evidence="5">
    <location>
        <begin position="24"/>
        <end position="624"/>
    </location>
</feature>
<dbReference type="AlphaFoldDB" id="A0A4D5R9V7"/>